<gene>
    <name evidence="2" type="ORF">PT974_12415</name>
</gene>
<accession>A0ABR0S821</accession>
<name>A0ABR0S821_9HYPO</name>
<dbReference type="InterPro" id="IPR029058">
    <property type="entry name" value="AB_hydrolase_fold"/>
</dbReference>
<dbReference type="Pfam" id="PF00550">
    <property type="entry name" value="PP-binding"/>
    <property type="match status" value="1"/>
</dbReference>
<dbReference type="SUPFAM" id="SSF53474">
    <property type="entry name" value="alpha/beta-Hydrolases"/>
    <property type="match status" value="1"/>
</dbReference>
<keyword evidence="3" id="KW-1185">Reference proteome</keyword>
<dbReference type="SUPFAM" id="SSF56801">
    <property type="entry name" value="Acetyl-CoA synthetase-like"/>
    <property type="match status" value="1"/>
</dbReference>
<dbReference type="InterPro" id="IPR020845">
    <property type="entry name" value="AMP-binding_CS"/>
</dbReference>
<sequence>MLVNNLLKLLGQAAVDGPDKGITVYHSGSNGGSPSFLAYGDLLAATKQRSMQLRQLASTEGKVVLMYFADHLDSITWFWSIVASGAVPCICPPLSKDLERRQESVAHLRQLLEEPLIITSKTLASEFVGLDCPRLLLADDVESVQSKLPYQAIKTVDSDLAVLMLTSGSTSNPKAVCLSHGQILAAVRGKSVQHGTSQSDVFLNWIGLDHVANLTDNHLHAVSVAANQVHLQGEELLANPLSFLKHIGNHKVTITFAPNFFLALLVRSLEAMNESEASNPDFELSSLRALLSGGESNVVDTCSKLNNLLWKYGVVKTFLRPGFGMTETCAGCIHNIVDCPSYDVKHGAEFCTLGDANQAVKMRIVRQGGGIEAGANEIGSLQVSGPAVFGGYYNDEKASEAAFTPDGWFKTGDVGYLDSNGRLRLTGREKDSVIINSINYSSESIESAIEQAAIPGVTSSFTAVWAHRQKSAETETLCIVYLPTYPSDDTNTRLTTAAAISRAVVKYCGARPFRVIALPASLLQKSSLGKLSRSKIRQAFEEGAYLEYESEDKVVMETSRKNIGEGFTGTATEKMVLEAFYELLAVESGQLGLDIHIDSDMFELGVSSIDLLKLKSCLQRSLKIEDIPTTIFFSHPVLRYLSQAIDDLRENENGYDPVTVLQPHGTKTPLFLIHPGVGDILIFMNLARFIDGRPVYALRARGFDGEEYFSSMQELITTYHDAIKRVQPTGPYAIGGYSFGANIAFEIAKVMEANKDRVQFLAAIDQPPHFKEWAQTCDWYDAVLTISLFMGLITPEYFSGAGLDIKTKSHEDVLDHILSLADPIRLEEIGLTRARLDNWAKLVYQLKVIGRDYDPAGLVANMDVFHTDPLVVDKTWDWAYEDVCKWTEFAENVQFHKVKGSHISLMTPPNVLGFQELLKRVMKSRGL</sequence>
<dbReference type="PROSITE" id="PS00455">
    <property type="entry name" value="AMP_BINDING"/>
    <property type="match status" value="1"/>
</dbReference>
<comment type="caution">
    <text evidence="2">The sequence shown here is derived from an EMBL/GenBank/DDBJ whole genome shotgun (WGS) entry which is preliminary data.</text>
</comment>
<organism evidence="2 3">
    <name type="scientific">Cladobotryum mycophilum</name>
    <dbReference type="NCBI Taxonomy" id="491253"/>
    <lineage>
        <taxon>Eukaryota</taxon>
        <taxon>Fungi</taxon>
        <taxon>Dikarya</taxon>
        <taxon>Ascomycota</taxon>
        <taxon>Pezizomycotina</taxon>
        <taxon>Sordariomycetes</taxon>
        <taxon>Hypocreomycetidae</taxon>
        <taxon>Hypocreales</taxon>
        <taxon>Hypocreaceae</taxon>
        <taxon>Cladobotryum</taxon>
    </lineage>
</organism>
<dbReference type="SUPFAM" id="SSF47336">
    <property type="entry name" value="ACP-like"/>
    <property type="match status" value="1"/>
</dbReference>
<dbReference type="InterPro" id="IPR009081">
    <property type="entry name" value="PP-bd_ACP"/>
</dbReference>
<dbReference type="Gene3D" id="3.30.300.30">
    <property type="match status" value="1"/>
</dbReference>
<dbReference type="InterPro" id="IPR001031">
    <property type="entry name" value="Thioesterase"/>
</dbReference>
<dbReference type="Pfam" id="PF00975">
    <property type="entry name" value="Thioesterase"/>
    <property type="match status" value="1"/>
</dbReference>
<dbReference type="InterPro" id="IPR000873">
    <property type="entry name" value="AMP-dep_synth/lig_dom"/>
</dbReference>
<dbReference type="PROSITE" id="PS50075">
    <property type="entry name" value="CARRIER"/>
    <property type="match status" value="1"/>
</dbReference>
<dbReference type="InterPro" id="IPR036736">
    <property type="entry name" value="ACP-like_sf"/>
</dbReference>
<dbReference type="Proteomes" id="UP001338125">
    <property type="component" value="Unassembled WGS sequence"/>
</dbReference>
<dbReference type="InterPro" id="IPR042099">
    <property type="entry name" value="ANL_N_sf"/>
</dbReference>
<dbReference type="Gene3D" id="1.10.1200.10">
    <property type="entry name" value="ACP-like"/>
    <property type="match status" value="1"/>
</dbReference>
<dbReference type="EMBL" id="JAVFKD010000016">
    <property type="protein sequence ID" value="KAK5988273.1"/>
    <property type="molecule type" value="Genomic_DNA"/>
</dbReference>
<dbReference type="Gene3D" id="3.40.50.1820">
    <property type="entry name" value="alpha/beta hydrolase"/>
    <property type="match status" value="1"/>
</dbReference>
<proteinExistence type="predicted"/>
<dbReference type="InterPro" id="IPR045851">
    <property type="entry name" value="AMP-bd_C_sf"/>
</dbReference>
<evidence type="ECO:0000259" key="1">
    <source>
        <dbReference type="PROSITE" id="PS50075"/>
    </source>
</evidence>
<evidence type="ECO:0000313" key="2">
    <source>
        <dbReference type="EMBL" id="KAK5988273.1"/>
    </source>
</evidence>
<reference evidence="2 3" key="1">
    <citation type="submission" date="2024-01" db="EMBL/GenBank/DDBJ databases">
        <title>Complete genome of Cladobotryum mycophilum ATHUM6906.</title>
        <authorList>
            <person name="Christinaki A.C."/>
            <person name="Myridakis A.I."/>
            <person name="Kouvelis V.N."/>
        </authorList>
    </citation>
    <scope>NUCLEOTIDE SEQUENCE [LARGE SCALE GENOMIC DNA]</scope>
    <source>
        <strain evidence="2 3">ATHUM6906</strain>
    </source>
</reference>
<evidence type="ECO:0000313" key="3">
    <source>
        <dbReference type="Proteomes" id="UP001338125"/>
    </source>
</evidence>
<feature type="domain" description="Carrier" evidence="1">
    <location>
        <begin position="570"/>
        <end position="649"/>
    </location>
</feature>
<protein>
    <submittedName>
        <fullName evidence="2">Microperfuranone synthase</fullName>
    </submittedName>
</protein>
<dbReference type="Gene3D" id="3.40.50.12780">
    <property type="entry name" value="N-terminal domain of ligase-like"/>
    <property type="match status" value="1"/>
</dbReference>
<dbReference type="Pfam" id="PF00501">
    <property type="entry name" value="AMP-binding"/>
    <property type="match status" value="1"/>
</dbReference>
<dbReference type="PANTHER" id="PTHR24096">
    <property type="entry name" value="LONG-CHAIN-FATTY-ACID--COA LIGASE"/>
    <property type="match status" value="1"/>
</dbReference>
<dbReference type="PANTHER" id="PTHR24096:SF267">
    <property type="entry name" value="MALONATE--COA LIGASE ACSF3, MITOCHONDRIAL"/>
    <property type="match status" value="1"/>
</dbReference>